<keyword evidence="7" id="KW-1185">Reference proteome</keyword>
<evidence type="ECO:0000256" key="4">
    <source>
        <dbReference type="PROSITE-ProRule" id="PRU00335"/>
    </source>
</evidence>
<dbReference type="Pfam" id="PF00440">
    <property type="entry name" value="TetR_N"/>
    <property type="match status" value="1"/>
</dbReference>
<dbReference type="Pfam" id="PF21597">
    <property type="entry name" value="TetR_C_43"/>
    <property type="match status" value="1"/>
</dbReference>
<comment type="caution">
    <text evidence="6">The sequence shown here is derived from an EMBL/GenBank/DDBJ whole genome shotgun (WGS) entry which is preliminary data.</text>
</comment>
<dbReference type="InterPro" id="IPR009057">
    <property type="entry name" value="Homeodomain-like_sf"/>
</dbReference>
<dbReference type="Gene3D" id="1.10.357.10">
    <property type="entry name" value="Tetracycline Repressor, domain 2"/>
    <property type="match status" value="1"/>
</dbReference>
<name>A0ABT1J104_9ACTN</name>
<dbReference type="InterPro" id="IPR036271">
    <property type="entry name" value="Tet_transcr_reg_TetR-rel_C_sf"/>
</dbReference>
<evidence type="ECO:0000256" key="2">
    <source>
        <dbReference type="ARBA" id="ARBA00023125"/>
    </source>
</evidence>
<gene>
    <name evidence="6" type="ORF">FHR36_004265</name>
</gene>
<reference evidence="6 7" key="1">
    <citation type="submission" date="2022-06" db="EMBL/GenBank/DDBJ databases">
        <title>Sequencing the genomes of 1000 actinobacteria strains.</title>
        <authorList>
            <person name="Klenk H.-P."/>
        </authorList>
    </citation>
    <scope>NUCLEOTIDE SEQUENCE [LARGE SCALE GENOMIC DNA]</scope>
    <source>
        <strain evidence="6 7">DSM 41656</strain>
    </source>
</reference>
<feature type="DNA-binding region" description="H-T-H motif" evidence="4">
    <location>
        <begin position="39"/>
        <end position="58"/>
    </location>
</feature>
<protein>
    <submittedName>
        <fullName evidence="6">AcrR family transcriptional regulator</fullName>
    </submittedName>
</protein>
<sequence length="193" mass="20178">MSGTGGTQERPLRADAARNRARLLEVATEVFTTRGVDAPTEDIARAAGVGVGTLFRHFPTKEALLEAVMVRRLESIAAGTARLAAAGEPADAFFDAFRLVVDRSAGKDAFTRALAAAGRNPHAALRETSAAIRAHLGELLAGAQDAGAVRPDLDLPELIALLVGANSALEQLGADPAARERILTVVLDGLRPR</sequence>
<evidence type="ECO:0000256" key="1">
    <source>
        <dbReference type="ARBA" id="ARBA00023015"/>
    </source>
</evidence>
<organism evidence="6 7">
    <name type="scientific">Kitasatospora paracochleata</name>
    <dbReference type="NCBI Taxonomy" id="58354"/>
    <lineage>
        <taxon>Bacteria</taxon>
        <taxon>Bacillati</taxon>
        <taxon>Actinomycetota</taxon>
        <taxon>Actinomycetes</taxon>
        <taxon>Kitasatosporales</taxon>
        <taxon>Streptomycetaceae</taxon>
        <taxon>Kitasatospora</taxon>
    </lineage>
</organism>
<keyword evidence="2 4" id="KW-0238">DNA-binding</keyword>
<keyword evidence="3" id="KW-0804">Transcription</keyword>
<dbReference type="EMBL" id="JAMZDX010000004">
    <property type="protein sequence ID" value="MCP2311102.1"/>
    <property type="molecule type" value="Genomic_DNA"/>
</dbReference>
<evidence type="ECO:0000259" key="5">
    <source>
        <dbReference type="PROSITE" id="PS50977"/>
    </source>
</evidence>
<accession>A0ABT1J104</accession>
<dbReference type="InterPro" id="IPR049445">
    <property type="entry name" value="TetR_SbtR-like_C"/>
</dbReference>
<dbReference type="Proteomes" id="UP001206483">
    <property type="component" value="Unassembled WGS sequence"/>
</dbReference>
<dbReference type="SUPFAM" id="SSF46689">
    <property type="entry name" value="Homeodomain-like"/>
    <property type="match status" value="1"/>
</dbReference>
<proteinExistence type="predicted"/>
<dbReference type="RefSeq" id="WP_253799742.1">
    <property type="nucleotide sequence ID" value="NZ_BAAAUB010000023.1"/>
</dbReference>
<dbReference type="PANTHER" id="PTHR30055:SF234">
    <property type="entry name" value="HTH-TYPE TRANSCRIPTIONAL REGULATOR BETI"/>
    <property type="match status" value="1"/>
</dbReference>
<dbReference type="PANTHER" id="PTHR30055">
    <property type="entry name" value="HTH-TYPE TRANSCRIPTIONAL REGULATOR RUTR"/>
    <property type="match status" value="1"/>
</dbReference>
<dbReference type="InterPro" id="IPR001647">
    <property type="entry name" value="HTH_TetR"/>
</dbReference>
<evidence type="ECO:0000313" key="7">
    <source>
        <dbReference type="Proteomes" id="UP001206483"/>
    </source>
</evidence>
<dbReference type="PROSITE" id="PS50977">
    <property type="entry name" value="HTH_TETR_2"/>
    <property type="match status" value="1"/>
</dbReference>
<dbReference type="SUPFAM" id="SSF48498">
    <property type="entry name" value="Tetracyclin repressor-like, C-terminal domain"/>
    <property type="match status" value="1"/>
</dbReference>
<keyword evidence="1" id="KW-0805">Transcription regulation</keyword>
<evidence type="ECO:0000313" key="6">
    <source>
        <dbReference type="EMBL" id="MCP2311102.1"/>
    </source>
</evidence>
<dbReference type="InterPro" id="IPR050109">
    <property type="entry name" value="HTH-type_TetR-like_transc_reg"/>
</dbReference>
<feature type="domain" description="HTH tetR-type" evidence="5">
    <location>
        <begin position="17"/>
        <end position="76"/>
    </location>
</feature>
<dbReference type="PRINTS" id="PR00455">
    <property type="entry name" value="HTHTETR"/>
</dbReference>
<evidence type="ECO:0000256" key="3">
    <source>
        <dbReference type="ARBA" id="ARBA00023163"/>
    </source>
</evidence>